<proteinExistence type="predicted"/>
<evidence type="ECO:0000256" key="1">
    <source>
        <dbReference type="SAM" id="MobiDB-lite"/>
    </source>
</evidence>
<dbReference type="AlphaFoldDB" id="A0A1J1I5L0"/>
<feature type="compositionally biased region" description="Basic and acidic residues" evidence="1">
    <location>
        <begin position="99"/>
        <end position="134"/>
    </location>
</feature>
<feature type="region of interest" description="Disordered" evidence="1">
    <location>
        <begin position="79"/>
        <end position="162"/>
    </location>
</feature>
<dbReference type="EMBL" id="CVRI01000042">
    <property type="protein sequence ID" value="CRK95475.1"/>
    <property type="molecule type" value="Genomic_DNA"/>
</dbReference>
<keyword evidence="3" id="KW-1185">Reference proteome</keyword>
<sequence length="162" mass="18722">MNNEKYGHNLKRLHAFRKTQTIKKFRAKEEVKIERNILAEKQMMEQNAIQVNYQLPLEIVKNETLKQIVDQPQASFIEENISNQHGNELEGDGSQNVVVDKDLQSEINKEDKPEELSESKSELPSENSSSKEEIEPVNNVLQIETSPIEEDQPMEVTEEIFT</sequence>
<accession>A0A1J1I5L0</accession>
<reference evidence="2 3" key="1">
    <citation type="submission" date="2015-04" db="EMBL/GenBank/DDBJ databases">
        <authorList>
            <person name="Syromyatnikov M.Y."/>
            <person name="Popov V.N."/>
        </authorList>
    </citation>
    <scope>NUCLEOTIDE SEQUENCE [LARGE SCALE GENOMIC DNA]</scope>
</reference>
<gene>
    <name evidence="2" type="ORF">CLUMA_CG008944</name>
</gene>
<dbReference type="Proteomes" id="UP000183832">
    <property type="component" value="Unassembled WGS sequence"/>
</dbReference>
<evidence type="ECO:0000313" key="2">
    <source>
        <dbReference type="EMBL" id="CRK95475.1"/>
    </source>
</evidence>
<feature type="compositionally biased region" description="Acidic residues" evidence="1">
    <location>
        <begin position="147"/>
        <end position="162"/>
    </location>
</feature>
<organism evidence="2 3">
    <name type="scientific">Clunio marinus</name>
    <dbReference type="NCBI Taxonomy" id="568069"/>
    <lineage>
        <taxon>Eukaryota</taxon>
        <taxon>Metazoa</taxon>
        <taxon>Ecdysozoa</taxon>
        <taxon>Arthropoda</taxon>
        <taxon>Hexapoda</taxon>
        <taxon>Insecta</taxon>
        <taxon>Pterygota</taxon>
        <taxon>Neoptera</taxon>
        <taxon>Endopterygota</taxon>
        <taxon>Diptera</taxon>
        <taxon>Nematocera</taxon>
        <taxon>Chironomoidea</taxon>
        <taxon>Chironomidae</taxon>
        <taxon>Clunio</taxon>
    </lineage>
</organism>
<evidence type="ECO:0000313" key="3">
    <source>
        <dbReference type="Proteomes" id="UP000183832"/>
    </source>
</evidence>
<name>A0A1J1I5L0_9DIPT</name>
<protein>
    <submittedName>
        <fullName evidence="2">CLUMA_CG008944, isoform A</fullName>
    </submittedName>
</protein>